<dbReference type="Pfam" id="PF04883">
    <property type="entry name" value="HK97-gp10_like"/>
    <property type="match status" value="1"/>
</dbReference>
<evidence type="ECO:0000313" key="2">
    <source>
        <dbReference type="Proteomes" id="UP000295681"/>
    </source>
</evidence>
<keyword evidence="2" id="KW-1185">Reference proteome</keyword>
<protein>
    <recommendedName>
        <fullName evidence="3">HK97 gp10 family phage protein</fullName>
    </recommendedName>
</protein>
<comment type="caution">
    <text evidence="1">The sequence shown here is derived from an EMBL/GenBank/DDBJ whole genome shotgun (WGS) entry which is preliminary data.</text>
</comment>
<dbReference type="RefSeq" id="WP_081458715.1">
    <property type="nucleotide sequence ID" value="NZ_PUFI01000014.1"/>
</dbReference>
<accession>A0A4R5N822</accession>
<dbReference type="STRING" id="907931.GCA_000165675_00975"/>
<proteinExistence type="predicted"/>
<reference evidence="1 2" key="1">
    <citation type="journal article" date="2019" name="Appl. Microbiol. Biotechnol.">
        <title>Uncovering carbohydrate metabolism through a genotype-phenotype association study of 56 lactic acid bacteria genomes.</title>
        <authorList>
            <person name="Buron-Moles G."/>
            <person name="Chailyan A."/>
            <person name="Dolejs I."/>
            <person name="Forster J."/>
            <person name="Miks M.H."/>
        </authorList>
    </citation>
    <scope>NUCLEOTIDE SEQUENCE [LARGE SCALE GENOMIC DNA]</scope>
    <source>
        <strain evidence="1 2">ATCC 700006</strain>
    </source>
</reference>
<dbReference type="Proteomes" id="UP000295681">
    <property type="component" value="Unassembled WGS sequence"/>
</dbReference>
<name>A0A4R5N822_9LACO</name>
<evidence type="ECO:0008006" key="3">
    <source>
        <dbReference type="Google" id="ProtNLM"/>
    </source>
</evidence>
<gene>
    <name evidence="1" type="ORF">C5L23_000375</name>
</gene>
<dbReference type="AlphaFoldDB" id="A0A4R5N822"/>
<dbReference type="InterPro" id="IPR010064">
    <property type="entry name" value="HK97-gp10_tail"/>
</dbReference>
<sequence>MSRMGKFDDGEIKSFLSNLQNSLHNQDILQAMISEMNDVGNLGLIAVKERTPTDKGRLKSAWQKTSATKRGNAVVVELVNNTEYAASVEFGHRQKVGRYVPAINARLVTPFVPGKFMLKNSMTEIEALMTQRVDKRFTAEINKLFGK</sequence>
<evidence type="ECO:0000313" key="1">
    <source>
        <dbReference type="EMBL" id="TDG68069.1"/>
    </source>
</evidence>
<organism evidence="1 2">
    <name type="scientific">Leuconostoc fallax</name>
    <dbReference type="NCBI Taxonomy" id="1251"/>
    <lineage>
        <taxon>Bacteria</taxon>
        <taxon>Bacillati</taxon>
        <taxon>Bacillota</taxon>
        <taxon>Bacilli</taxon>
        <taxon>Lactobacillales</taxon>
        <taxon>Lactobacillaceae</taxon>
        <taxon>Leuconostoc</taxon>
    </lineage>
</organism>
<dbReference type="EMBL" id="PUFI01000014">
    <property type="protein sequence ID" value="TDG68069.1"/>
    <property type="molecule type" value="Genomic_DNA"/>
</dbReference>